<sequence>MHKHSVLLWGMMVLFSLNLPAQSLYVKTKEGKPILNRKQLIGSCLRSLHKDNSNQAAVAACNCQVDKLDRRFSAKQYKSFTKNGIVDLPGLLKEDPAVEKDIQECLTSTGQSMLLQADGFEEEFVKGCMENIQATTEKSLNPQRVEKFCRCQLDLIKTNKLTDAEIKTLENPNSMLFYEVMYKCGDPFQTENEEEKNWTSRARNDVKGPLADSVNVLNLGGMSFIKIKMGDETLVWLLDTGASDMLINKDMEEKLKKENMLSNYIGTGEYEMANGAVDTCRKYRLNNIQVGNYSIDNVVVAVTEKGKKIIAGKALLNKFANWELNNQKGLLILTK</sequence>
<dbReference type="SUPFAM" id="SSF50630">
    <property type="entry name" value="Acid proteases"/>
    <property type="match status" value="1"/>
</dbReference>
<dbReference type="Proteomes" id="UP001560573">
    <property type="component" value="Unassembled WGS sequence"/>
</dbReference>
<keyword evidence="1" id="KW-0378">Hydrolase</keyword>
<organism evidence="1 2">
    <name type="scientific">Danxiaibacter flavus</name>
    <dbReference type="NCBI Taxonomy" id="3049108"/>
    <lineage>
        <taxon>Bacteria</taxon>
        <taxon>Pseudomonadati</taxon>
        <taxon>Bacteroidota</taxon>
        <taxon>Chitinophagia</taxon>
        <taxon>Chitinophagales</taxon>
        <taxon>Chitinophagaceae</taxon>
        <taxon>Danxiaibacter</taxon>
    </lineage>
</organism>
<proteinExistence type="predicted"/>
<dbReference type="CDD" id="cd05483">
    <property type="entry name" value="retropepsin_like_bacteria"/>
    <property type="match status" value="1"/>
</dbReference>
<reference evidence="1 2" key="1">
    <citation type="submission" date="2023-07" db="EMBL/GenBank/DDBJ databases">
        <authorList>
            <person name="Lian W.-H."/>
        </authorList>
    </citation>
    <scope>NUCLEOTIDE SEQUENCE [LARGE SCALE GENOMIC DNA]</scope>
    <source>
        <strain evidence="1 2">SYSU DXS3180</strain>
    </source>
</reference>
<evidence type="ECO:0000313" key="1">
    <source>
        <dbReference type="EMBL" id="MEX6686111.1"/>
    </source>
</evidence>
<dbReference type="GO" id="GO:0016787">
    <property type="term" value="F:hydrolase activity"/>
    <property type="evidence" value="ECO:0007669"/>
    <property type="project" value="UniProtKB-KW"/>
</dbReference>
<comment type="caution">
    <text evidence="1">The sequence shown here is derived from an EMBL/GenBank/DDBJ whole genome shotgun (WGS) entry which is preliminary data.</text>
</comment>
<dbReference type="EMBL" id="JAULBC010000001">
    <property type="protein sequence ID" value="MEX6686111.1"/>
    <property type="molecule type" value="Genomic_DNA"/>
</dbReference>
<keyword evidence="2" id="KW-1185">Reference proteome</keyword>
<evidence type="ECO:0000313" key="2">
    <source>
        <dbReference type="Proteomes" id="UP001560573"/>
    </source>
</evidence>
<accession>A0ABV3Z8C4</accession>
<dbReference type="EC" id="3.4.23.-" evidence="1"/>
<dbReference type="InterPro" id="IPR021109">
    <property type="entry name" value="Peptidase_aspartic_dom_sf"/>
</dbReference>
<name>A0ABV3Z8C4_9BACT</name>
<dbReference type="Gene3D" id="2.40.70.10">
    <property type="entry name" value="Acid Proteases"/>
    <property type="match status" value="1"/>
</dbReference>
<dbReference type="InterPro" id="IPR034122">
    <property type="entry name" value="Retropepsin-like_bacterial"/>
</dbReference>
<gene>
    <name evidence="1" type="ORF">QTN47_01320</name>
</gene>
<dbReference type="RefSeq" id="WP_369327500.1">
    <property type="nucleotide sequence ID" value="NZ_JAULBC010000001.1"/>
</dbReference>
<protein>
    <submittedName>
        <fullName evidence="1">Retropepsin-like aspartic protease</fullName>
        <ecNumber evidence="1">3.4.23.-</ecNumber>
    </submittedName>
</protein>
<dbReference type="Pfam" id="PF13650">
    <property type="entry name" value="Asp_protease_2"/>
    <property type="match status" value="1"/>
</dbReference>